<reference evidence="2 3" key="1">
    <citation type="submission" date="2024-02" db="EMBL/GenBank/DDBJ databases">
        <title>Chromosome-scale genome assembly of the rough periwinkle Littorina saxatilis.</title>
        <authorList>
            <person name="De Jode A."/>
            <person name="Faria R."/>
            <person name="Formenti G."/>
            <person name="Sims Y."/>
            <person name="Smith T.P."/>
            <person name="Tracey A."/>
            <person name="Wood J.M.D."/>
            <person name="Zagrodzka Z.B."/>
            <person name="Johannesson K."/>
            <person name="Butlin R.K."/>
            <person name="Leder E.H."/>
        </authorList>
    </citation>
    <scope>NUCLEOTIDE SEQUENCE [LARGE SCALE GENOMIC DNA]</scope>
    <source>
        <strain evidence="2">Snail1</strain>
        <tissue evidence="2">Muscle</tissue>
    </source>
</reference>
<evidence type="ECO:0000313" key="2">
    <source>
        <dbReference type="EMBL" id="KAK7105916.1"/>
    </source>
</evidence>
<sequence length="201" mass="22473">MAAQLGKFYFHTQKVPSFKILVLHAIVVYGLYMTYAAPLGNENTTFCKISSEHPDILQIVLSNRLLVSNHKCHLVLDRRAPNANQSDEVLHCFWFPSFANGPPECNPIKDGYRLNKMLPGKGVMIYIPPTSPAQWSYDAQVISGKLKDRVLCHFAQQQHDDGPTIIAVLVPITILGIVVVVACLLWKKGFRLSKIPCCKNS</sequence>
<dbReference type="EMBL" id="JBAMIC010000007">
    <property type="protein sequence ID" value="KAK7105916.1"/>
    <property type="molecule type" value="Genomic_DNA"/>
</dbReference>
<keyword evidence="1" id="KW-1133">Transmembrane helix</keyword>
<feature type="transmembrane region" description="Helical" evidence="1">
    <location>
        <begin position="165"/>
        <end position="186"/>
    </location>
</feature>
<dbReference type="Proteomes" id="UP001374579">
    <property type="component" value="Unassembled WGS sequence"/>
</dbReference>
<feature type="transmembrane region" description="Helical" evidence="1">
    <location>
        <begin position="21"/>
        <end position="40"/>
    </location>
</feature>
<dbReference type="AlphaFoldDB" id="A0AAN9GF66"/>
<evidence type="ECO:0000313" key="3">
    <source>
        <dbReference type="Proteomes" id="UP001374579"/>
    </source>
</evidence>
<evidence type="ECO:0000256" key="1">
    <source>
        <dbReference type="SAM" id="Phobius"/>
    </source>
</evidence>
<keyword evidence="1" id="KW-0472">Membrane</keyword>
<accession>A0AAN9GF66</accession>
<keyword evidence="3" id="KW-1185">Reference proteome</keyword>
<proteinExistence type="predicted"/>
<keyword evidence="1" id="KW-0812">Transmembrane</keyword>
<gene>
    <name evidence="2" type="ORF">V1264_017236</name>
</gene>
<protein>
    <submittedName>
        <fullName evidence="2">Uncharacterized protein</fullName>
    </submittedName>
</protein>
<comment type="caution">
    <text evidence="2">The sequence shown here is derived from an EMBL/GenBank/DDBJ whole genome shotgun (WGS) entry which is preliminary data.</text>
</comment>
<organism evidence="2 3">
    <name type="scientific">Littorina saxatilis</name>
    <dbReference type="NCBI Taxonomy" id="31220"/>
    <lineage>
        <taxon>Eukaryota</taxon>
        <taxon>Metazoa</taxon>
        <taxon>Spiralia</taxon>
        <taxon>Lophotrochozoa</taxon>
        <taxon>Mollusca</taxon>
        <taxon>Gastropoda</taxon>
        <taxon>Caenogastropoda</taxon>
        <taxon>Littorinimorpha</taxon>
        <taxon>Littorinoidea</taxon>
        <taxon>Littorinidae</taxon>
        <taxon>Littorina</taxon>
    </lineage>
</organism>
<name>A0AAN9GF66_9CAEN</name>